<accession>A0A9D4Z3Z1</accession>
<feature type="region of interest" description="Disordered" evidence="1">
    <location>
        <begin position="1"/>
        <end position="34"/>
    </location>
</feature>
<gene>
    <name evidence="2" type="ORF">GOP47_0025891</name>
</gene>
<keyword evidence="3" id="KW-1185">Reference proteome</keyword>
<protein>
    <submittedName>
        <fullName evidence="2">Uncharacterized protein</fullName>
    </submittedName>
</protein>
<evidence type="ECO:0000256" key="1">
    <source>
        <dbReference type="SAM" id="MobiDB-lite"/>
    </source>
</evidence>
<feature type="compositionally biased region" description="Polar residues" evidence="1">
    <location>
        <begin position="24"/>
        <end position="34"/>
    </location>
</feature>
<comment type="caution">
    <text evidence="2">The sequence shown here is derived from an EMBL/GenBank/DDBJ whole genome shotgun (WGS) entry which is preliminary data.</text>
</comment>
<organism evidence="2 3">
    <name type="scientific">Adiantum capillus-veneris</name>
    <name type="common">Maidenhair fern</name>
    <dbReference type="NCBI Taxonomy" id="13818"/>
    <lineage>
        <taxon>Eukaryota</taxon>
        <taxon>Viridiplantae</taxon>
        <taxon>Streptophyta</taxon>
        <taxon>Embryophyta</taxon>
        <taxon>Tracheophyta</taxon>
        <taxon>Polypodiopsida</taxon>
        <taxon>Polypodiidae</taxon>
        <taxon>Polypodiales</taxon>
        <taxon>Pteridineae</taxon>
        <taxon>Pteridaceae</taxon>
        <taxon>Vittarioideae</taxon>
        <taxon>Adiantum</taxon>
    </lineage>
</organism>
<reference evidence="2" key="1">
    <citation type="submission" date="2021-01" db="EMBL/GenBank/DDBJ databases">
        <title>Adiantum capillus-veneris genome.</title>
        <authorList>
            <person name="Fang Y."/>
            <person name="Liao Q."/>
        </authorList>
    </citation>
    <scope>NUCLEOTIDE SEQUENCE</scope>
    <source>
        <strain evidence="2">H3</strain>
        <tissue evidence="2">Leaf</tissue>
    </source>
</reference>
<feature type="region of interest" description="Disordered" evidence="1">
    <location>
        <begin position="133"/>
        <end position="152"/>
    </location>
</feature>
<evidence type="ECO:0000313" key="2">
    <source>
        <dbReference type="EMBL" id="KAI5059572.1"/>
    </source>
</evidence>
<proteinExistence type="predicted"/>
<dbReference type="EMBL" id="JABFUD020000025">
    <property type="protein sequence ID" value="KAI5059572.1"/>
    <property type="molecule type" value="Genomic_DNA"/>
</dbReference>
<sequence length="152" mass="17514">MTDVSPMTLGPRQEVEGKKEEEASTSQTISIPPQFQLPTTNVARSTLIQKLAEEIAKEDVRTVMALEKEQENNADLSLAIASINTELKNKEKEVEARNKEAEELRKANEELEKTNMVLLEDLKIREAQIERMSQERDRYQKQYEDEKAHKDL</sequence>
<dbReference type="AlphaFoldDB" id="A0A9D4Z3Z1"/>
<feature type="compositionally biased region" description="Basic and acidic residues" evidence="1">
    <location>
        <begin position="13"/>
        <end position="22"/>
    </location>
</feature>
<evidence type="ECO:0000313" key="3">
    <source>
        <dbReference type="Proteomes" id="UP000886520"/>
    </source>
</evidence>
<name>A0A9D4Z3Z1_ADICA</name>
<dbReference type="Proteomes" id="UP000886520">
    <property type="component" value="Chromosome 25"/>
</dbReference>